<sequence>MRTFGAGEGAVLVQALSISAPIDNAVFEIADRRVRRDSKMFFTLKTNFPFEVDLRLVESSETLNLVIQLMTPGGVPGGRIIKMDHKDAEIKIPLDGKASQQGCGLV</sequence>
<dbReference type="KEGG" id="abaw:D5400_09795"/>
<proteinExistence type="predicted"/>
<dbReference type="EMBL" id="CP032509">
    <property type="protein sequence ID" value="AZN71519.1"/>
    <property type="molecule type" value="Genomic_DNA"/>
</dbReference>
<evidence type="ECO:0000313" key="2">
    <source>
        <dbReference type="Proteomes" id="UP000268192"/>
    </source>
</evidence>
<dbReference type="Proteomes" id="UP000268192">
    <property type="component" value="Chromosome"/>
</dbReference>
<keyword evidence="2" id="KW-1185">Reference proteome</keyword>
<gene>
    <name evidence="1" type="ORF">D5400_09795</name>
</gene>
<accession>A0A3Q8XN88</accession>
<reference evidence="1 2" key="1">
    <citation type="submission" date="2018-09" db="EMBL/GenBank/DDBJ databases">
        <title>Marinorhizobium profundi gen. nov., sp. nov., isolated from a deep-sea sediment sample from the New Britain Trench and proposal of Marinorhizobiaceae fam. nov. in the order Rhizobiales of the class Alphaproteobacteria.</title>
        <authorList>
            <person name="Cao J."/>
        </authorList>
    </citation>
    <scope>NUCLEOTIDE SEQUENCE [LARGE SCALE GENOMIC DNA]</scope>
    <source>
        <strain evidence="1 2">WS11</strain>
    </source>
</reference>
<name>A0A3Q8XN88_9HYPH</name>
<protein>
    <submittedName>
        <fullName evidence="1">Uncharacterized protein</fullName>
    </submittedName>
</protein>
<evidence type="ECO:0000313" key="1">
    <source>
        <dbReference type="EMBL" id="AZN71519.1"/>
    </source>
</evidence>
<organism evidence="1 2">
    <name type="scientific">Georhizobium profundi</name>
    <dbReference type="NCBI Taxonomy" id="2341112"/>
    <lineage>
        <taxon>Bacteria</taxon>
        <taxon>Pseudomonadati</taxon>
        <taxon>Pseudomonadota</taxon>
        <taxon>Alphaproteobacteria</taxon>
        <taxon>Hyphomicrobiales</taxon>
        <taxon>Rhizobiaceae</taxon>
        <taxon>Georhizobium</taxon>
    </lineage>
</organism>
<dbReference type="AlphaFoldDB" id="A0A3Q8XN88"/>